<name>A0AAW8JJS1_9GAMM</name>
<sequence length="141" mass="16125">MTIIAKIFLIIGVSVLITGCKKTDQDKFDYVIQGNDLCAIKNEQIVKAKRMNWIYPEIKNLADTVISSDLNFDKDRDGFLICTDINKLREKIKNGAIRTSIGVEVEYGSYTKEYNLVNYSCISKDSFIFNISKEEAFEKCK</sequence>
<dbReference type="Proteomes" id="UP001243195">
    <property type="component" value="Unassembled WGS sequence"/>
</dbReference>
<proteinExistence type="predicted"/>
<gene>
    <name evidence="1" type="ORF">RFH51_10360</name>
</gene>
<evidence type="ECO:0000313" key="2">
    <source>
        <dbReference type="Proteomes" id="UP001243195"/>
    </source>
</evidence>
<reference evidence="1" key="1">
    <citation type="submission" date="2023-08" db="EMBL/GenBank/DDBJ databases">
        <title>Emergence of clinically-relevant ST2 carbapenem-resistant Acinetobacter baumannii strains in hospital sewages in Zhejiang, East of China.</title>
        <authorList>
            <person name="Kaichao C."/>
            <person name="Zhang R."/>
        </authorList>
    </citation>
    <scope>NUCLEOTIDE SEQUENCE</scope>
    <source>
        <strain evidence="1">M-SY-60</strain>
    </source>
</reference>
<dbReference type="EMBL" id="JAVIDA010000012">
    <property type="protein sequence ID" value="MDQ9071860.1"/>
    <property type="molecule type" value="Genomic_DNA"/>
</dbReference>
<protein>
    <recommendedName>
        <fullName evidence="3">Lipoprotein</fullName>
    </recommendedName>
</protein>
<dbReference type="PROSITE" id="PS51257">
    <property type="entry name" value="PROKAR_LIPOPROTEIN"/>
    <property type="match status" value="1"/>
</dbReference>
<comment type="caution">
    <text evidence="1">The sequence shown here is derived from an EMBL/GenBank/DDBJ whole genome shotgun (WGS) entry which is preliminary data.</text>
</comment>
<dbReference type="RefSeq" id="WP_308956370.1">
    <property type="nucleotide sequence ID" value="NZ_JAVICY010000015.1"/>
</dbReference>
<organism evidence="1 2">
    <name type="scientific">Acinetobacter gerneri</name>
    <dbReference type="NCBI Taxonomy" id="202952"/>
    <lineage>
        <taxon>Bacteria</taxon>
        <taxon>Pseudomonadati</taxon>
        <taxon>Pseudomonadota</taxon>
        <taxon>Gammaproteobacteria</taxon>
        <taxon>Moraxellales</taxon>
        <taxon>Moraxellaceae</taxon>
        <taxon>Acinetobacter</taxon>
    </lineage>
</organism>
<accession>A0AAW8JJS1</accession>
<evidence type="ECO:0008006" key="3">
    <source>
        <dbReference type="Google" id="ProtNLM"/>
    </source>
</evidence>
<dbReference type="AlphaFoldDB" id="A0AAW8JJS1"/>
<evidence type="ECO:0000313" key="1">
    <source>
        <dbReference type="EMBL" id="MDQ9071860.1"/>
    </source>
</evidence>